<feature type="transmembrane region" description="Helical" evidence="5">
    <location>
        <begin position="337"/>
        <end position="358"/>
    </location>
</feature>
<keyword evidence="9" id="KW-1185">Reference proteome</keyword>
<dbReference type="Proteomes" id="UP000624325">
    <property type="component" value="Unassembled WGS sequence"/>
</dbReference>
<reference evidence="8 9" key="1">
    <citation type="submission" date="2021-01" db="EMBL/GenBank/DDBJ databases">
        <title>Whole genome shotgun sequence of Asanoa iriomotensis NBRC 100142.</title>
        <authorList>
            <person name="Komaki H."/>
            <person name="Tamura T."/>
        </authorList>
    </citation>
    <scope>NUCLEOTIDE SEQUENCE [LARGE SCALE GENOMIC DNA]</scope>
    <source>
        <strain evidence="8 9">NBRC 100142</strain>
    </source>
</reference>
<feature type="transmembrane region" description="Helical" evidence="5">
    <location>
        <begin position="242"/>
        <end position="266"/>
    </location>
</feature>
<comment type="catalytic activity">
    <reaction evidence="5">
        <text>a quinone + NADH + 5 H(+)(in) = a quinol + NAD(+) + 4 H(+)(out)</text>
        <dbReference type="Rhea" id="RHEA:57888"/>
        <dbReference type="ChEBI" id="CHEBI:15378"/>
        <dbReference type="ChEBI" id="CHEBI:24646"/>
        <dbReference type="ChEBI" id="CHEBI:57540"/>
        <dbReference type="ChEBI" id="CHEBI:57945"/>
        <dbReference type="ChEBI" id="CHEBI:132124"/>
    </reaction>
</comment>
<feature type="transmembrane region" description="Helical" evidence="5">
    <location>
        <begin position="278"/>
        <end position="299"/>
    </location>
</feature>
<dbReference type="NCBIfam" id="TIGR01770">
    <property type="entry name" value="NDH_I_N"/>
    <property type="match status" value="1"/>
</dbReference>
<keyword evidence="2 5" id="KW-0812">Transmembrane</keyword>
<proteinExistence type="inferred from homology"/>
<feature type="transmembrane region" description="Helical" evidence="5">
    <location>
        <begin position="40"/>
        <end position="59"/>
    </location>
</feature>
<feature type="transmembrane region" description="Helical" evidence="5">
    <location>
        <begin position="311"/>
        <end position="330"/>
    </location>
</feature>
<evidence type="ECO:0000313" key="8">
    <source>
        <dbReference type="EMBL" id="GIF57903.1"/>
    </source>
</evidence>
<dbReference type="InterPro" id="IPR010096">
    <property type="entry name" value="NADH-Q_OxRdtase_suN/2"/>
</dbReference>
<evidence type="ECO:0000256" key="4">
    <source>
        <dbReference type="ARBA" id="ARBA00023136"/>
    </source>
</evidence>
<dbReference type="PANTHER" id="PTHR22773">
    <property type="entry name" value="NADH DEHYDROGENASE"/>
    <property type="match status" value="1"/>
</dbReference>
<keyword evidence="5" id="KW-0813">Transport</keyword>
<keyword evidence="5" id="KW-1003">Cell membrane</keyword>
<comment type="function">
    <text evidence="5">NDH-1 shuttles electrons from NADH, via FMN and iron-sulfur (Fe-S) centers, to quinones in the respiratory chain. The immediate electron acceptor for the enzyme in this species is believed to be a menaquinone. Couples the redox reaction to proton translocation (for every two electrons transferred, four hydrogen ions are translocated across the cytoplasmic membrane), and thus conserves the redox energy in a proton gradient.</text>
</comment>
<comment type="subcellular location">
    <subcellularLocation>
        <location evidence="5">Cell membrane</location>
        <topology evidence="5">Multi-pass membrane protein</topology>
    </subcellularLocation>
    <subcellularLocation>
        <location evidence="1">Endomembrane system</location>
        <topology evidence="1">Multi-pass membrane protein</topology>
    </subcellularLocation>
    <subcellularLocation>
        <location evidence="6">Membrane</location>
        <topology evidence="6">Multi-pass membrane protein</topology>
    </subcellularLocation>
</comment>
<feature type="transmembrane region" description="Helical" evidence="5">
    <location>
        <begin position="154"/>
        <end position="174"/>
    </location>
</feature>
<feature type="transmembrane region" description="Helical" evidence="5">
    <location>
        <begin position="364"/>
        <end position="385"/>
    </location>
</feature>
<comment type="caution">
    <text evidence="8">The sequence shown here is derived from an EMBL/GenBank/DDBJ whole genome shotgun (WGS) entry which is preliminary data.</text>
</comment>
<comment type="similarity">
    <text evidence="5">Belongs to the complex I subunit 2 family.</text>
</comment>
<feature type="domain" description="NADH:quinone oxidoreductase/Mrp antiporter transmembrane" evidence="7">
    <location>
        <begin position="150"/>
        <end position="456"/>
    </location>
</feature>
<dbReference type="RefSeq" id="WP_203704216.1">
    <property type="nucleotide sequence ID" value="NZ_BAAALU010000002.1"/>
</dbReference>
<dbReference type="EMBL" id="BONC01000027">
    <property type="protein sequence ID" value="GIF57903.1"/>
    <property type="molecule type" value="Genomic_DNA"/>
</dbReference>
<dbReference type="InterPro" id="IPR001750">
    <property type="entry name" value="ND/Mrp_TM"/>
</dbReference>
<evidence type="ECO:0000256" key="6">
    <source>
        <dbReference type="RuleBase" id="RU000320"/>
    </source>
</evidence>
<keyword evidence="3 5" id="KW-1133">Transmembrane helix</keyword>
<feature type="transmembrane region" description="Helical" evidence="5">
    <location>
        <begin position="406"/>
        <end position="425"/>
    </location>
</feature>
<comment type="subunit">
    <text evidence="5">NDH-1 is composed of 14 different subunits. Subunits NuoA, H, J, K, L, M, N constitute the membrane sector of the complex.</text>
</comment>
<keyword evidence="5" id="KW-0520">NAD</keyword>
<evidence type="ECO:0000256" key="3">
    <source>
        <dbReference type="ARBA" id="ARBA00022989"/>
    </source>
</evidence>
<evidence type="ECO:0000256" key="2">
    <source>
        <dbReference type="ARBA" id="ARBA00022692"/>
    </source>
</evidence>
<dbReference type="Pfam" id="PF00361">
    <property type="entry name" value="Proton_antipo_M"/>
    <property type="match status" value="1"/>
</dbReference>
<evidence type="ECO:0000313" key="9">
    <source>
        <dbReference type="Proteomes" id="UP000624325"/>
    </source>
</evidence>
<dbReference type="NCBIfam" id="NF004441">
    <property type="entry name" value="PRK05777.1-4"/>
    <property type="match status" value="1"/>
</dbReference>
<gene>
    <name evidence="8" type="primary">nuoN_2</name>
    <name evidence="5" type="synonym">nuoN</name>
    <name evidence="8" type="ORF">Air01nite_39980</name>
</gene>
<feature type="transmembrane region" description="Helical" evidence="5">
    <location>
        <begin position="482"/>
        <end position="504"/>
    </location>
</feature>
<sequence>MTIKFPAFDYAAIAPILIVFGLAAAGVLVEAFVPKRARYLTQLVLTLGGLVAALVVLVTQADTRVVTAGQAIAIDGPALFLQGSIIVLAIMAVLMIGERALERGGPFVAQAAITVGSEEDRRQAARADGATEIYPLTSFAVVGMMLFVSANDLLTMFIALEVLSLPLYLMCALARRRRLVSQEAALKYFMLGAYASAFFLFGVALVYGFTAQVQATPGAHAGGVDFATIHAAAATSPANRALLFGGLALIAVGLLFKATAAPFHVWTPDVYQGAPTPVTGFMAACTKVAAFGGLLRLLYVAFEGARWDFTPVLGAIAILTMLVGAVLSVTQTDLKRLLAYSSIANAGYLLVGVLAGVREGISSTMFYLVAYGFTVIAAFAVVTLVRDADGEATHLSRWAGLGKRSPVFAGVFTFILLAFAGIPLTSGFISKFAVFGAAIDGGQTWLVIAGVITSMILAFPYLRVVVMMWLSEPGESTPTIAVPGALTAAALVIGVAATLVLGVAPAPLLNLSDTAAQFIR</sequence>
<keyword evidence="5" id="KW-0874">Quinone</keyword>
<evidence type="ECO:0000256" key="1">
    <source>
        <dbReference type="ARBA" id="ARBA00004127"/>
    </source>
</evidence>
<dbReference type="EC" id="7.1.1.-" evidence="5"/>
<name>A0ABQ4C545_9ACTN</name>
<evidence type="ECO:0000256" key="5">
    <source>
        <dbReference type="HAMAP-Rule" id="MF_00445"/>
    </source>
</evidence>
<feature type="transmembrane region" description="Helical" evidence="5">
    <location>
        <begin position="12"/>
        <end position="33"/>
    </location>
</feature>
<organism evidence="8 9">
    <name type="scientific">Asanoa iriomotensis</name>
    <dbReference type="NCBI Taxonomy" id="234613"/>
    <lineage>
        <taxon>Bacteria</taxon>
        <taxon>Bacillati</taxon>
        <taxon>Actinomycetota</taxon>
        <taxon>Actinomycetes</taxon>
        <taxon>Micromonosporales</taxon>
        <taxon>Micromonosporaceae</taxon>
        <taxon>Asanoa</taxon>
    </lineage>
</organism>
<feature type="transmembrane region" description="Helical" evidence="5">
    <location>
        <begin position="186"/>
        <end position="209"/>
    </location>
</feature>
<feature type="transmembrane region" description="Helical" evidence="5">
    <location>
        <begin position="79"/>
        <end position="97"/>
    </location>
</feature>
<dbReference type="HAMAP" id="MF_00445">
    <property type="entry name" value="NDH1_NuoN_1"/>
    <property type="match status" value="1"/>
</dbReference>
<protein>
    <recommendedName>
        <fullName evidence="5">NADH-quinone oxidoreductase subunit N</fullName>
        <ecNumber evidence="5">7.1.1.-</ecNumber>
    </recommendedName>
    <alternativeName>
        <fullName evidence="5">NADH dehydrogenase I subunit N</fullName>
    </alternativeName>
    <alternativeName>
        <fullName evidence="5">NDH-1 subunit N</fullName>
    </alternativeName>
</protein>
<evidence type="ECO:0000259" key="7">
    <source>
        <dbReference type="Pfam" id="PF00361"/>
    </source>
</evidence>
<feature type="transmembrane region" description="Helical" evidence="5">
    <location>
        <begin position="131"/>
        <end position="148"/>
    </location>
</feature>
<accession>A0ABQ4C545</accession>
<feature type="transmembrane region" description="Helical" evidence="5">
    <location>
        <begin position="445"/>
        <end position="470"/>
    </location>
</feature>
<keyword evidence="4 5" id="KW-0472">Membrane</keyword>
<keyword evidence="5" id="KW-1278">Translocase</keyword>